<dbReference type="Gene3D" id="3.40.50.300">
    <property type="entry name" value="P-loop containing nucleotide triphosphate hydrolases"/>
    <property type="match status" value="2"/>
</dbReference>
<evidence type="ECO:0000256" key="6">
    <source>
        <dbReference type="ARBA" id="ARBA00022806"/>
    </source>
</evidence>
<dbReference type="CDD" id="cd18804">
    <property type="entry name" value="SF2_C_priA"/>
    <property type="match status" value="1"/>
</dbReference>
<dbReference type="CDD" id="cd17929">
    <property type="entry name" value="DEXHc_priA"/>
    <property type="match status" value="1"/>
</dbReference>
<dbReference type="SMART" id="SM00490">
    <property type="entry name" value="HELICc"/>
    <property type="match status" value="1"/>
</dbReference>
<reference evidence="15" key="1">
    <citation type="submission" date="2018-06" db="EMBL/GenBank/DDBJ databases">
        <authorList>
            <person name="Zhirakovskaya E."/>
        </authorList>
    </citation>
    <scope>NUCLEOTIDE SEQUENCE</scope>
</reference>
<evidence type="ECO:0000259" key="13">
    <source>
        <dbReference type="PROSITE" id="PS51192"/>
    </source>
</evidence>
<dbReference type="InterPro" id="IPR041236">
    <property type="entry name" value="PriA_C"/>
</dbReference>
<dbReference type="InterPro" id="IPR005259">
    <property type="entry name" value="PriA"/>
</dbReference>
<evidence type="ECO:0000256" key="9">
    <source>
        <dbReference type="ARBA" id="ARBA00023125"/>
    </source>
</evidence>
<keyword evidence="1" id="KW-0639">Primosome</keyword>
<dbReference type="InterPro" id="IPR027417">
    <property type="entry name" value="P-loop_NTPase"/>
</dbReference>
<keyword evidence="4" id="KW-0547">Nucleotide-binding</keyword>
<evidence type="ECO:0000256" key="3">
    <source>
        <dbReference type="ARBA" id="ARBA00022723"/>
    </source>
</evidence>
<evidence type="ECO:0000256" key="7">
    <source>
        <dbReference type="ARBA" id="ARBA00022833"/>
    </source>
</evidence>
<dbReference type="Pfam" id="PF00271">
    <property type="entry name" value="Helicase_C"/>
    <property type="match status" value="1"/>
</dbReference>
<dbReference type="GO" id="GO:1990077">
    <property type="term" value="C:primosome complex"/>
    <property type="evidence" value="ECO:0007669"/>
    <property type="project" value="UniProtKB-KW"/>
</dbReference>
<evidence type="ECO:0000313" key="15">
    <source>
        <dbReference type="EMBL" id="VAX38405.1"/>
    </source>
</evidence>
<evidence type="ECO:0000256" key="12">
    <source>
        <dbReference type="ARBA" id="ARBA00048988"/>
    </source>
</evidence>
<dbReference type="InterPro" id="IPR040498">
    <property type="entry name" value="PriA_CRR"/>
</dbReference>
<dbReference type="GO" id="GO:0006302">
    <property type="term" value="P:double-strand break repair"/>
    <property type="evidence" value="ECO:0007669"/>
    <property type="project" value="InterPro"/>
</dbReference>
<keyword evidence="3" id="KW-0479">Metal-binding</keyword>
<dbReference type="NCBIfam" id="TIGR00595">
    <property type="entry name" value="priA"/>
    <property type="match status" value="1"/>
</dbReference>
<keyword evidence="2" id="KW-0235">DNA replication</keyword>
<dbReference type="Gene3D" id="3.40.1440.60">
    <property type="entry name" value="PriA, 3(prime) DNA-binding domain"/>
    <property type="match status" value="1"/>
</dbReference>
<dbReference type="Pfam" id="PF17764">
    <property type="entry name" value="PriA_3primeBD"/>
    <property type="match status" value="1"/>
</dbReference>
<dbReference type="GO" id="GO:0003677">
    <property type="term" value="F:DNA binding"/>
    <property type="evidence" value="ECO:0007669"/>
    <property type="project" value="UniProtKB-KW"/>
</dbReference>
<feature type="domain" description="Helicase ATP-binding" evidence="13">
    <location>
        <begin position="173"/>
        <end position="338"/>
    </location>
</feature>
<gene>
    <name evidence="15" type="ORF">MNBD_PLANCTO02-1412</name>
</gene>
<keyword evidence="9" id="KW-0238">DNA-binding</keyword>
<evidence type="ECO:0000259" key="14">
    <source>
        <dbReference type="PROSITE" id="PS51194"/>
    </source>
</evidence>
<dbReference type="PANTHER" id="PTHR30580:SF0">
    <property type="entry name" value="PRIMOSOMAL PROTEIN N"/>
    <property type="match status" value="1"/>
</dbReference>
<comment type="catalytic activity">
    <reaction evidence="12">
        <text>ATP + H2O = ADP + phosphate + H(+)</text>
        <dbReference type="Rhea" id="RHEA:13065"/>
        <dbReference type="ChEBI" id="CHEBI:15377"/>
        <dbReference type="ChEBI" id="CHEBI:15378"/>
        <dbReference type="ChEBI" id="CHEBI:30616"/>
        <dbReference type="ChEBI" id="CHEBI:43474"/>
        <dbReference type="ChEBI" id="CHEBI:456216"/>
        <dbReference type="EC" id="5.6.2.4"/>
    </reaction>
</comment>
<dbReference type="GO" id="GO:0046872">
    <property type="term" value="F:metal ion binding"/>
    <property type="evidence" value="ECO:0007669"/>
    <property type="project" value="UniProtKB-KW"/>
</dbReference>
<keyword evidence="5" id="KW-0378">Hydrolase</keyword>
<dbReference type="InterPro" id="IPR011545">
    <property type="entry name" value="DEAD/DEAH_box_helicase_dom"/>
</dbReference>
<organism evidence="15">
    <name type="scientific">hydrothermal vent metagenome</name>
    <dbReference type="NCBI Taxonomy" id="652676"/>
    <lineage>
        <taxon>unclassified sequences</taxon>
        <taxon>metagenomes</taxon>
        <taxon>ecological metagenomes</taxon>
    </lineage>
</organism>
<dbReference type="PANTHER" id="PTHR30580">
    <property type="entry name" value="PRIMOSOMAL PROTEIN N"/>
    <property type="match status" value="1"/>
</dbReference>
<evidence type="ECO:0000256" key="4">
    <source>
        <dbReference type="ARBA" id="ARBA00022741"/>
    </source>
</evidence>
<protein>
    <recommendedName>
        <fullName evidence="11">DNA 3'-5' helicase</fullName>
        <ecNumber evidence="11">5.6.2.4</ecNumber>
    </recommendedName>
</protein>
<evidence type="ECO:0000256" key="1">
    <source>
        <dbReference type="ARBA" id="ARBA00022515"/>
    </source>
</evidence>
<proteinExistence type="inferred from homology"/>
<accession>A0A3B1E082</accession>
<dbReference type="GO" id="GO:0006270">
    <property type="term" value="P:DNA replication initiation"/>
    <property type="evidence" value="ECO:0007669"/>
    <property type="project" value="TreeGrafter"/>
</dbReference>
<dbReference type="PROSITE" id="PS51194">
    <property type="entry name" value="HELICASE_CTER"/>
    <property type="match status" value="1"/>
</dbReference>
<feature type="domain" description="Helicase C-terminal" evidence="14">
    <location>
        <begin position="435"/>
        <end position="609"/>
    </location>
</feature>
<dbReference type="SUPFAM" id="SSF52540">
    <property type="entry name" value="P-loop containing nucleoside triphosphate hydrolases"/>
    <property type="match status" value="2"/>
</dbReference>
<evidence type="ECO:0000256" key="11">
    <source>
        <dbReference type="ARBA" id="ARBA00034808"/>
    </source>
</evidence>
<dbReference type="GO" id="GO:0006310">
    <property type="term" value="P:DNA recombination"/>
    <property type="evidence" value="ECO:0007669"/>
    <property type="project" value="InterPro"/>
</dbReference>
<dbReference type="HAMAP" id="MF_00983">
    <property type="entry name" value="PriA"/>
    <property type="match status" value="1"/>
</dbReference>
<dbReference type="InterPro" id="IPR014001">
    <property type="entry name" value="Helicase_ATP-bd"/>
</dbReference>
<dbReference type="SMART" id="SM00487">
    <property type="entry name" value="DEXDc"/>
    <property type="match status" value="1"/>
</dbReference>
<keyword evidence="8" id="KW-0067">ATP-binding</keyword>
<dbReference type="GO" id="GO:0043138">
    <property type="term" value="F:3'-5' DNA helicase activity"/>
    <property type="evidence" value="ECO:0007669"/>
    <property type="project" value="UniProtKB-EC"/>
</dbReference>
<keyword evidence="6 15" id="KW-0347">Helicase</keyword>
<dbReference type="InterPro" id="IPR041222">
    <property type="entry name" value="PriA_3primeBD"/>
</dbReference>
<evidence type="ECO:0000256" key="8">
    <source>
        <dbReference type="ARBA" id="ARBA00022840"/>
    </source>
</evidence>
<dbReference type="Pfam" id="PF18074">
    <property type="entry name" value="PriA_C"/>
    <property type="match status" value="1"/>
</dbReference>
<dbReference type="PROSITE" id="PS51192">
    <property type="entry name" value="HELICASE_ATP_BIND_1"/>
    <property type="match status" value="1"/>
</dbReference>
<sequence>RRETAYCVGLSTGLPTSRKLKSIEEIIDREPLLSEQMLQLSKWIAHRYLCGWGQVLNSLVPAGVKKKSGTRELTFFQIAKNKRDASVKLKLPAKQQAIFDVLLAANTPMRGEELATTAGCGSGPIQTLRKKGIIEVVRQRTSQFEADVGFIEREADLQLNQEQAAALKPTVELLQAGEHKTILLHGVTGSGKTEVYIQAIREVVGYGKQAILLVPEISLTPQTIRRFRARFDSVAVLHSHLSDAERHWYWQQISRGEVQVVVGARSAVFAPVPHLGLIVIDEEHETSFKQDITPRYHAREVARKRAEMEKIPLILGSATPTLESWQRVLEKKDMLLTLSNRVASLPLPPVVVVDIRNDPQISKGASLGRALTSAMRLALNDGGQVILFLNLRGYSTALWCRACGDCVRCPNCDITLTWHKDKNVALCHSCGHESEVPKFCPNCDHAGIRYVGAGTQRLEQEVKTRFPEFKCLRMDSDSMRKPGSHDKALESFRHGEVQILLGTQMIAKGLDFPNVTLVGVVAADTMLHQPDLRASERTFQLIAQVAGRTGRSIKGGRVFVQTTSPTEPAISFAAKHDYLGFVHQELLTRKEMQVTPYCHLTRVIFRGLHEHQVRDFSKEVASILKKKIAELQLNVSLLGPAPAPIAKLKQNYRYHLRLASKTLSPIQELWRAVVKKIPSMQGVEFVIDVDPVNMR</sequence>
<evidence type="ECO:0000256" key="2">
    <source>
        <dbReference type="ARBA" id="ARBA00022705"/>
    </source>
</evidence>
<dbReference type="FunFam" id="3.40.50.300:FF:000489">
    <property type="entry name" value="Primosome assembly protein PriA"/>
    <property type="match status" value="1"/>
</dbReference>
<dbReference type="GO" id="GO:0006269">
    <property type="term" value="P:DNA replication, synthesis of primer"/>
    <property type="evidence" value="ECO:0007669"/>
    <property type="project" value="UniProtKB-KW"/>
</dbReference>
<dbReference type="AlphaFoldDB" id="A0A3B1E082"/>
<dbReference type="GO" id="GO:0016787">
    <property type="term" value="F:hydrolase activity"/>
    <property type="evidence" value="ECO:0007669"/>
    <property type="project" value="UniProtKB-KW"/>
</dbReference>
<evidence type="ECO:0000256" key="10">
    <source>
        <dbReference type="ARBA" id="ARBA00023235"/>
    </source>
</evidence>
<keyword evidence="10" id="KW-0413">Isomerase</keyword>
<dbReference type="InterPro" id="IPR001650">
    <property type="entry name" value="Helicase_C-like"/>
</dbReference>
<evidence type="ECO:0000256" key="5">
    <source>
        <dbReference type="ARBA" id="ARBA00022801"/>
    </source>
</evidence>
<feature type="non-terminal residue" evidence="15">
    <location>
        <position position="1"/>
    </location>
</feature>
<dbReference type="Pfam" id="PF18319">
    <property type="entry name" value="Zn_ribbon_PriA"/>
    <property type="match status" value="1"/>
</dbReference>
<dbReference type="EMBL" id="UOGL01000197">
    <property type="protein sequence ID" value="VAX38405.1"/>
    <property type="molecule type" value="Genomic_DNA"/>
</dbReference>
<dbReference type="Pfam" id="PF00270">
    <property type="entry name" value="DEAD"/>
    <property type="match status" value="1"/>
</dbReference>
<dbReference type="GO" id="GO:0005524">
    <property type="term" value="F:ATP binding"/>
    <property type="evidence" value="ECO:0007669"/>
    <property type="project" value="UniProtKB-KW"/>
</dbReference>
<dbReference type="InterPro" id="IPR042115">
    <property type="entry name" value="PriA_3primeBD_sf"/>
</dbReference>
<name>A0A3B1E082_9ZZZZ</name>
<dbReference type="EC" id="5.6.2.4" evidence="11"/>
<keyword evidence="7" id="KW-0862">Zinc</keyword>